<reference evidence="2 3" key="1">
    <citation type="journal article" date="2016" name="Nat. Commun.">
        <title>Thousands of microbial genomes shed light on interconnected biogeochemical processes in an aquifer system.</title>
        <authorList>
            <person name="Anantharaman K."/>
            <person name="Brown C.T."/>
            <person name="Hug L.A."/>
            <person name="Sharon I."/>
            <person name="Castelle C.J."/>
            <person name="Probst A.J."/>
            <person name="Thomas B.C."/>
            <person name="Singh A."/>
            <person name="Wilkins M.J."/>
            <person name="Karaoz U."/>
            <person name="Brodie E.L."/>
            <person name="Williams K.H."/>
            <person name="Hubbard S.S."/>
            <person name="Banfield J.F."/>
        </authorList>
    </citation>
    <scope>NUCLEOTIDE SEQUENCE [LARGE SCALE GENOMIC DNA]</scope>
</reference>
<dbReference type="Proteomes" id="UP000179237">
    <property type="component" value="Unassembled WGS sequence"/>
</dbReference>
<keyword evidence="1" id="KW-0472">Membrane</keyword>
<proteinExistence type="predicted"/>
<feature type="transmembrane region" description="Helical" evidence="1">
    <location>
        <begin position="60"/>
        <end position="78"/>
    </location>
</feature>
<accession>A0A1F5FTA7</accession>
<gene>
    <name evidence="2" type="ORF">A2572_01970</name>
</gene>
<keyword evidence="1" id="KW-1133">Transmembrane helix</keyword>
<keyword evidence="1" id="KW-0812">Transmembrane</keyword>
<evidence type="ECO:0000313" key="2">
    <source>
        <dbReference type="EMBL" id="OGD82848.1"/>
    </source>
</evidence>
<feature type="transmembrane region" description="Helical" evidence="1">
    <location>
        <begin position="33"/>
        <end position="54"/>
    </location>
</feature>
<feature type="transmembrane region" description="Helical" evidence="1">
    <location>
        <begin position="6"/>
        <end position="26"/>
    </location>
</feature>
<dbReference type="AlphaFoldDB" id="A0A1F5FTA7"/>
<organism evidence="2 3">
    <name type="scientific">Candidatus Collierbacteria bacterium RIFOXYD1_FULL_40_9</name>
    <dbReference type="NCBI Taxonomy" id="1817731"/>
    <lineage>
        <taxon>Bacteria</taxon>
        <taxon>Candidatus Collieribacteriota</taxon>
    </lineage>
</organism>
<evidence type="ECO:0000313" key="3">
    <source>
        <dbReference type="Proteomes" id="UP000179237"/>
    </source>
</evidence>
<sequence length="84" mass="9417">MPFSIPEAINFFLYLVFALLACRVFWKHSWSTGAKIVLGASTLIVATDLIEYYLGEVSSLYFVIVLVFLGLVVGLYVLRGKKPK</sequence>
<protein>
    <submittedName>
        <fullName evidence="2">Uncharacterized protein</fullName>
    </submittedName>
</protein>
<dbReference type="EMBL" id="MFAQ01000037">
    <property type="protein sequence ID" value="OGD82848.1"/>
    <property type="molecule type" value="Genomic_DNA"/>
</dbReference>
<name>A0A1F5FTA7_9BACT</name>
<evidence type="ECO:0000256" key="1">
    <source>
        <dbReference type="SAM" id="Phobius"/>
    </source>
</evidence>
<comment type="caution">
    <text evidence="2">The sequence shown here is derived from an EMBL/GenBank/DDBJ whole genome shotgun (WGS) entry which is preliminary data.</text>
</comment>